<keyword evidence="2" id="KW-1185">Reference proteome</keyword>
<name>A0A1E1L966_9HELO</name>
<gene>
    <name evidence="1" type="ORF">RAG0_12634</name>
</gene>
<dbReference type="AlphaFoldDB" id="A0A1E1L966"/>
<evidence type="ECO:0000313" key="2">
    <source>
        <dbReference type="Proteomes" id="UP000178912"/>
    </source>
</evidence>
<accession>A0A1E1L966</accession>
<proteinExistence type="predicted"/>
<protein>
    <submittedName>
        <fullName evidence="1">Uncharacterized protein</fullName>
    </submittedName>
</protein>
<evidence type="ECO:0000313" key="1">
    <source>
        <dbReference type="EMBL" id="CZT07036.1"/>
    </source>
</evidence>
<sequence length="104" mass="11247">MTAINSRNEIALYDEPPTLGIEGDKKGTAEGKVKYKGNRLIALFDKCVLLLLALGRSYSERNSGNSSAIKKALECATAAKDYTNRATALRIPSSIKLCPRQCGI</sequence>
<dbReference type="Proteomes" id="UP000178912">
    <property type="component" value="Unassembled WGS sequence"/>
</dbReference>
<dbReference type="EMBL" id="FJUX01000091">
    <property type="protein sequence ID" value="CZT07036.1"/>
    <property type="molecule type" value="Genomic_DNA"/>
</dbReference>
<organism evidence="1 2">
    <name type="scientific">Rhynchosporium agropyri</name>
    <dbReference type="NCBI Taxonomy" id="914238"/>
    <lineage>
        <taxon>Eukaryota</taxon>
        <taxon>Fungi</taxon>
        <taxon>Dikarya</taxon>
        <taxon>Ascomycota</taxon>
        <taxon>Pezizomycotina</taxon>
        <taxon>Leotiomycetes</taxon>
        <taxon>Helotiales</taxon>
        <taxon>Ploettnerulaceae</taxon>
        <taxon>Rhynchosporium</taxon>
    </lineage>
</organism>
<reference evidence="2" key="1">
    <citation type="submission" date="2016-03" db="EMBL/GenBank/DDBJ databases">
        <authorList>
            <person name="Guldener U."/>
        </authorList>
    </citation>
    <scope>NUCLEOTIDE SEQUENCE [LARGE SCALE GENOMIC DNA]</scope>
    <source>
        <strain evidence="2">04CH-RAC-A.6.1</strain>
    </source>
</reference>